<dbReference type="AlphaFoldDB" id="A0A1W0VT96"/>
<dbReference type="EMBL" id="CM000769">
    <property type="protein sequence ID" value="OQU76513.1"/>
    <property type="molecule type" value="Genomic_DNA"/>
</dbReference>
<reference evidence="1 2" key="1">
    <citation type="journal article" date="2009" name="Nature">
        <title>The Sorghum bicolor genome and the diversification of grasses.</title>
        <authorList>
            <person name="Paterson A.H."/>
            <person name="Bowers J.E."/>
            <person name="Bruggmann R."/>
            <person name="Dubchak I."/>
            <person name="Grimwood J."/>
            <person name="Gundlach H."/>
            <person name="Haberer G."/>
            <person name="Hellsten U."/>
            <person name="Mitros T."/>
            <person name="Poliakov A."/>
            <person name="Schmutz J."/>
            <person name="Spannagl M."/>
            <person name="Tang H."/>
            <person name="Wang X."/>
            <person name="Wicker T."/>
            <person name="Bharti A.K."/>
            <person name="Chapman J."/>
            <person name="Feltus F.A."/>
            <person name="Gowik U."/>
            <person name="Grigoriev I.V."/>
            <person name="Lyons E."/>
            <person name="Maher C.A."/>
            <person name="Martis M."/>
            <person name="Narechania A."/>
            <person name="Otillar R.P."/>
            <person name="Penning B.W."/>
            <person name="Salamov A.A."/>
            <person name="Wang Y."/>
            <person name="Zhang L."/>
            <person name="Carpita N.C."/>
            <person name="Freeling M."/>
            <person name="Gingle A.R."/>
            <person name="Hash C.T."/>
            <person name="Keller B."/>
            <person name="Klein P."/>
            <person name="Kresovich S."/>
            <person name="McCann M.C."/>
            <person name="Ming R."/>
            <person name="Peterson D.G."/>
            <person name="Mehboob-ur-Rahman"/>
            <person name="Ware D."/>
            <person name="Westhoff P."/>
            <person name="Mayer K.F."/>
            <person name="Messing J."/>
            <person name="Rokhsar D.S."/>
        </authorList>
    </citation>
    <scope>NUCLEOTIDE SEQUENCE [LARGE SCALE GENOMIC DNA]</scope>
    <source>
        <strain evidence="2">cv. BTx623</strain>
    </source>
</reference>
<proteinExistence type="predicted"/>
<dbReference type="Gramene" id="OQU76513">
    <property type="protein sequence ID" value="OQU76513"/>
    <property type="gene ID" value="SORBI_3010G158050"/>
</dbReference>
<dbReference type="InParanoid" id="A0A1W0VT96"/>
<gene>
    <name evidence="1" type="ORF">SORBI_3010G158050</name>
</gene>
<dbReference type="Proteomes" id="UP000000768">
    <property type="component" value="Chromosome 10"/>
</dbReference>
<name>A0A1W0VT96_SORBI</name>
<protein>
    <submittedName>
        <fullName evidence="1">Uncharacterized protein</fullName>
    </submittedName>
</protein>
<evidence type="ECO:0000313" key="1">
    <source>
        <dbReference type="EMBL" id="OQU76513.1"/>
    </source>
</evidence>
<organism evidence="1 2">
    <name type="scientific">Sorghum bicolor</name>
    <name type="common">Sorghum</name>
    <name type="synonym">Sorghum vulgare</name>
    <dbReference type="NCBI Taxonomy" id="4558"/>
    <lineage>
        <taxon>Eukaryota</taxon>
        <taxon>Viridiplantae</taxon>
        <taxon>Streptophyta</taxon>
        <taxon>Embryophyta</taxon>
        <taxon>Tracheophyta</taxon>
        <taxon>Spermatophyta</taxon>
        <taxon>Magnoliopsida</taxon>
        <taxon>Liliopsida</taxon>
        <taxon>Poales</taxon>
        <taxon>Poaceae</taxon>
        <taxon>PACMAD clade</taxon>
        <taxon>Panicoideae</taxon>
        <taxon>Andropogonodae</taxon>
        <taxon>Andropogoneae</taxon>
        <taxon>Sorghinae</taxon>
        <taxon>Sorghum</taxon>
    </lineage>
</organism>
<accession>A0A1W0VT96</accession>
<sequence>MSVPGNYGVVNHKEQFSSTTMKIPGVAVSTTVAPQATRPSGLKLGVLACLPAADSPPVSLSEVRSMCSAAVNSDGKEASLFLLHWTNGGSTPKIDKHGCMSDRRWTDLRDDSTVKTTSCPCRSEI</sequence>
<reference evidence="2" key="2">
    <citation type="journal article" date="2018" name="Plant J.">
        <title>The Sorghum bicolor reference genome: improved assembly, gene annotations, a transcriptome atlas, and signatures of genome organization.</title>
        <authorList>
            <person name="McCormick R.F."/>
            <person name="Truong S.K."/>
            <person name="Sreedasyam A."/>
            <person name="Jenkins J."/>
            <person name="Shu S."/>
            <person name="Sims D."/>
            <person name="Kennedy M."/>
            <person name="Amirebrahimi M."/>
            <person name="Weers B.D."/>
            <person name="McKinley B."/>
            <person name="Mattison A."/>
            <person name="Morishige D.T."/>
            <person name="Grimwood J."/>
            <person name="Schmutz J."/>
            <person name="Mullet J.E."/>
        </authorList>
    </citation>
    <scope>NUCLEOTIDE SEQUENCE [LARGE SCALE GENOMIC DNA]</scope>
    <source>
        <strain evidence="2">cv. BTx623</strain>
    </source>
</reference>
<evidence type="ECO:0000313" key="2">
    <source>
        <dbReference type="Proteomes" id="UP000000768"/>
    </source>
</evidence>
<keyword evidence="2" id="KW-1185">Reference proteome</keyword>